<evidence type="ECO:0000256" key="3">
    <source>
        <dbReference type="ARBA" id="ARBA00023002"/>
    </source>
</evidence>
<dbReference type="InterPro" id="IPR050172">
    <property type="entry name" value="SsuD_RutA_monooxygenase"/>
</dbReference>
<dbReference type="PANTHER" id="PTHR42847:SF4">
    <property type="entry name" value="ALKANESULFONATE MONOOXYGENASE-RELATED"/>
    <property type="match status" value="1"/>
</dbReference>
<dbReference type="InterPro" id="IPR019921">
    <property type="entry name" value="Lucif-like_OxRdtase_Rv2161c"/>
</dbReference>
<gene>
    <name evidence="6" type="ORF">HQ497_02280</name>
</gene>
<reference evidence="6" key="1">
    <citation type="submission" date="2020-05" db="EMBL/GenBank/DDBJ databases">
        <title>Sulfur intermediates as new biogeochemical hubs in an aquatic model microbial ecosystem.</title>
        <authorList>
            <person name="Vigneron A."/>
        </authorList>
    </citation>
    <scope>NUCLEOTIDE SEQUENCE</scope>
    <source>
        <strain evidence="6">Bin.250</strain>
    </source>
</reference>
<evidence type="ECO:0000256" key="4">
    <source>
        <dbReference type="ARBA" id="ARBA00023033"/>
    </source>
</evidence>
<keyword evidence="3 6" id="KW-0560">Oxidoreductase</keyword>
<evidence type="ECO:0000259" key="5">
    <source>
        <dbReference type="Pfam" id="PF00296"/>
    </source>
</evidence>
<evidence type="ECO:0000256" key="2">
    <source>
        <dbReference type="ARBA" id="ARBA00022643"/>
    </source>
</evidence>
<sequence>MKYGLFGINTGLCAEPSTMIQVAKSAEAAGFESLWTGEHVVLPDPQVAPSPAAPLTPMVHPSTALAFVAGVTQQIKLGTGITLLAQRNAVVLAKEMASLDHLSQGRLIFGIGAGYLKAEFDALGVNFDERGARTDEYILAMRELWTSDQPRFSGRFVNFEGIQSRPQPFQPGGPPIVLGGASQAAFRRAVTQAQGW</sequence>
<dbReference type="EMBL" id="JABMOJ010000076">
    <property type="protein sequence ID" value="NQV64168.1"/>
    <property type="molecule type" value="Genomic_DNA"/>
</dbReference>
<keyword evidence="4" id="KW-0503">Monooxygenase</keyword>
<dbReference type="Proteomes" id="UP000754644">
    <property type="component" value="Unassembled WGS sequence"/>
</dbReference>
<dbReference type="PANTHER" id="PTHR42847">
    <property type="entry name" value="ALKANESULFONATE MONOOXYGENASE"/>
    <property type="match status" value="1"/>
</dbReference>
<dbReference type="GO" id="GO:0008726">
    <property type="term" value="F:alkanesulfonate monooxygenase activity"/>
    <property type="evidence" value="ECO:0007669"/>
    <property type="project" value="TreeGrafter"/>
</dbReference>
<comment type="caution">
    <text evidence="6">The sequence shown here is derived from an EMBL/GenBank/DDBJ whole genome shotgun (WGS) entry which is preliminary data.</text>
</comment>
<organism evidence="6 7">
    <name type="scientific">SAR86 cluster bacterium</name>
    <dbReference type="NCBI Taxonomy" id="2030880"/>
    <lineage>
        <taxon>Bacteria</taxon>
        <taxon>Pseudomonadati</taxon>
        <taxon>Pseudomonadota</taxon>
        <taxon>Gammaproteobacteria</taxon>
        <taxon>SAR86 cluster</taxon>
    </lineage>
</organism>
<evidence type="ECO:0000256" key="1">
    <source>
        <dbReference type="ARBA" id="ARBA00022630"/>
    </source>
</evidence>
<proteinExistence type="predicted"/>
<dbReference type="InterPro" id="IPR011251">
    <property type="entry name" value="Luciferase-like_dom"/>
</dbReference>
<dbReference type="SUPFAM" id="SSF51679">
    <property type="entry name" value="Bacterial luciferase-like"/>
    <property type="match status" value="1"/>
</dbReference>
<dbReference type="Gene3D" id="3.20.20.30">
    <property type="entry name" value="Luciferase-like domain"/>
    <property type="match status" value="1"/>
</dbReference>
<dbReference type="Pfam" id="PF00296">
    <property type="entry name" value="Bac_luciferase"/>
    <property type="match status" value="1"/>
</dbReference>
<dbReference type="GO" id="GO:0046306">
    <property type="term" value="P:alkanesulfonate catabolic process"/>
    <property type="evidence" value="ECO:0007669"/>
    <property type="project" value="TreeGrafter"/>
</dbReference>
<dbReference type="EC" id="1.-.-.-" evidence="6"/>
<dbReference type="InterPro" id="IPR036661">
    <property type="entry name" value="Luciferase-like_sf"/>
</dbReference>
<evidence type="ECO:0000313" key="7">
    <source>
        <dbReference type="Proteomes" id="UP000754644"/>
    </source>
</evidence>
<evidence type="ECO:0000313" key="6">
    <source>
        <dbReference type="EMBL" id="NQV64168.1"/>
    </source>
</evidence>
<keyword evidence="2" id="KW-0288">FMN</keyword>
<feature type="domain" description="Luciferase-like" evidence="5">
    <location>
        <begin position="15"/>
        <end position="196"/>
    </location>
</feature>
<dbReference type="NCBIfam" id="TIGR03619">
    <property type="entry name" value="F420_Rv2161c"/>
    <property type="match status" value="1"/>
</dbReference>
<accession>A0A973A7Y1</accession>
<protein>
    <submittedName>
        <fullName evidence="6">TIGR03619 family F420-dependent LLM class oxidoreductase</fullName>
        <ecNumber evidence="6">1.-.-.-</ecNumber>
    </submittedName>
</protein>
<keyword evidence="1" id="KW-0285">Flavoprotein</keyword>
<dbReference type="AlphaFoldDB" id="A0A973A7Y1"/>
<feature type="non-terminal residue" evidence="6">
    <location>
        <position position="196"/>
    </location>
</feature>
<name>A0A973A7Y1_9GAMM</name>